<dbReference type="Gene3D" id="3.40.1280.10">
    <property type="match status" value="1"/>
</dbReference>
<dbReference type="GO" id="GO:0008173">
    <property type="term" value="F:RNA methyltransferase activity"/>
    <property type="evidence" value="ECO:0007669"/>
    <property type="project" value="InterPro"/>
</dbReference>
<evidence type="ECO:0000256" key="3">
    <source>
        <dbReference type="ARBA" id="ARBA00022679"/>
    </source>
</evidence>
<dbReference type="InterPro" id="IPR053888">
    <property type="entry name" value="MRM3-like_sub_bind"/>
</dbReference>
<evidence type="ECO:0000256" key="1">
    <source>
        <dbReference type="ARBA" id="ARBA00007228"/>
    </source>
</evidence>
<dbReference type="OrthoDB" id="9785673at2"/>
<dbReference type="SUPFAM" id="SSF55315">
    <property type="entry name" value="L30e-like"/>
    <property type="match status" value="1"/>
</dbReference>
<dbReference type="InterPro" id="IPR001537">
    <property type="entry name" value="SpoU_MeTrfase"/>
</dbReference>
<protein>
    <submittedName>
        <fullName evidence="5">RNA methyltransferase</fullName>
    </submittedName>
</protein>
<reference evidence="5 6" key="1">
    <citation type="submission" date="2019-04" db="EMBL/GenBank/DDBJ databases">
        <authorList>
            <person name="Embree M."/>
            <person name="Gaffney J.R."/>
        </authorList>
    </citation>
    <scope>NUCLEOTIDE SEQUENCE [LARGE SCALE GENOMIC DNA]</scope>
    <source>
        <strain evidence="5 6">JE7A12</strain>
    </source>
</reference>
<keyword evidence="3 5" id="KW-0808">Transferase</keyword>
<dbReference type="InterPro" id="IPR051259">
    <property type="entry name" value="rRNA_Methyltransferase"/>
</dbReference>
<dbReference type="KEGG" id="ruj:E5Z56_11065"/>
<gene>
    <name evidence="5" type="ORF">E5Z56_11065</name>
</gene>
<dbReference type="SMART" id="SM00967">
    <property type="entry name" value="SpoU_sub_bind"/>
    <property type="match status" value="1"/>
</dbReference>
<comment type="similarity">
    <text evidence="1">Belongs to the class IV-like SAM-binding methyltransferase superfamily. RNA methyltransferase TrmH family.</text>
</comment>
<name>A0A4P8XXG6_9FIRM</name>
<dbReference type="GO" id="GO:0003723">
    <property type="term" value="F:RNA binding"/>
    <property type="evidence" value="ECO:0007669"/>
    <property type="project" value="InterPro"/>
</dbReference>
<accession>A0A4P8XXG6</accession>
<dbReference type="Gene3D" id="3.30.1330.30">
    <property type="match status" value="1"/>
</dbReference>
<feature type="domain" description="RNA 2-O ribose methyltransferase substrate binding" evidence="4">
    <location>
        <begin position="32"/>
        <end position="106"/>
    </location>
</feature>
<keyword evidence="6" id="KW-1185">Reference proteome</keyword>
<dbReference type="Pfam" id="PF22435">
    <property type="entry name" value="MRM3-like_sub_bind"/>
    <property type="match status" value="1"/>
</dbReference>
<organism evidence="5 6">
    <name type="scientific">Ruminococcus bovis</name>
    <dbReference type="NCBI Taxonomy" id="2564099"/>
    <lineage>
        <taxon>Bacteria</taxon>
        <taxon>Bacillati</taxon>
        <taxon>Bacillota</taxon>
        <taxon>Clostridia</taxon>
        <taxon>Eubacteriales</taxon>
        <taxon>Oscillospiraceae</taxon>
        <taxon>Ruminococcus</taxon>
    </lineage>
</organism>
<dbReference type="EMBL" id="CP039381">
    <property type="protein sequence ID" value="QCT07861.1"/>
    <property type="molecule type" value="Genomic_DNA"/>
</dbReference>
<sequence length="264" mass="29624">MKFVTSRENGTLKHIHKLVKQKKYRNKNKQFVAEGLRTCQDVLISNIHIDVLLCSENFYTRNLELCNRLESISDESIVVPNNIFNVLSDTKSPQGVMLVLKTLDKTDDIDKIDYNGKFVLLDNVQNPDNIATVLRSADAFSIKGVFITKDSCDIYSPKVVRGSMGAIFRVPFYIINDAEEYIECEFNKHGRSYAACLKDTAKTLGDFEFSKNALVVIGNEANGLSEMTINACNYQVIVPMKGKIDSLNAGVAASIIMWEMSNNE</sequence>
<dbReference type="PANTHER" id="PTHR43191:SF2">
    <property type="entry name" value="RRNA METHYLTRANSFERASE 3, MITOCHONDRIAL"/>
    <property type="match status" value="1"/>
</dbReference>
<dbReference type="SUPFAM" id="SSF75217">
    <property type="entry name" value="alpha/beta knot"/>
    <property type="match status" value="1"/>
</dbReference>
<dbReference type="GO" id="GO:0005737">
    <property type="term" value="C:cytoplasm"/>
    <property type="evidence" value="ECO:0007669"/>
    <property type="project" value="UniProtKB-ARBA"/>
</dbReference>
<dbReference type="GO" id="GO:0006396">
    <property type="term" value="P:RNA processing"/>
    <property type="evidence" value="ECO:0007669"/>
    <property type="project" value="InterPro"/>
</dbReference>
<keyword evidence="2 5" id="KW-0489">Methyltransferase</keyword>
<evidence type="ECO:0000256" key="2">
    <source>
        <dbReference type="ARBA" id="ARBA00022603"/>
    </source>
</evidence>
<dbReference type="PANTHER" id="PTHR43191">
    <property type="entry name" value="RRNA METHYLTRANSFERASE 3"/>
    <property type="match status" value="1"/>
</dbReference>
<dbReference type="Proteomes" id="UP000301475">
    <property type="component" value="Chromosome"/>
</dbReference>
<dbReference type="InterPro" id="IPR029064">
    <property type="entry name" value="Ribosomal_eL30-like_sf"/>
</dbReference>
<dbReference type="CDD" id="cd18095">
    <property type="entry name" value="SpoU-like_rRNA-MTase"/>
    <property type="match status" value="1"/>
</dbReference>
<dbReference type="InterPro" id="IPR029026">
    <property type="entry name" value="tRNA_m1G_MTases_N"/>
</dbReference>
<evidence type="ECO:0000313" key="5">
    <source>
        <dbReference type="EMBL" id="QCT07861.1"/>
    </source>
</evidence>
<evidence type="ECO:0000313" key="6">
    <source>
        <dbReference type="Proteomes" id="UP000301475"/>
    </source>
</evidence>
<dbReference type="GO" id="GO:0032259">
    <property type="term" value="P:methylation"/>
    <property type="evidence" value="ECO:0007669"/>
    <property type="project" value="UniProtKB-KW"/>
</dbReference>
<dbReference type="InterPro" id="IPR029028">
    <property type="entry name" value="Alpha/beta_knot_MTases"/>
</dbReference>
<dbReference type="InterPro" id="IPR013123">
    <property type="entry name" value="SpoU_subst-bd"/>
</dbReference>
<evidence type="ECO:0000259" key="4">
    <source>
        <dbReference type="SMART" id="SM00967"/>
    </source>
</evidence>
<proteinExistence type="inferred from homology"/>
<dbReference type="RefSeq" id="WP_138157840.1">
    <property type="nucleotide sequence ID" value="NZ_CP039381.1"/>
</dbReference>
<dbReference type="AlphaFoldDB" id="A0A4P8XXG6"/>
<dbReference type="Pfam" id="PF00588">
    <property type="entry name" value="SpoU_methylase"/>
    <property type="match status" value="1"/>
</dbReference>